<dbReference type="NCBIfam" id="TIGR01378">
    <property type="entry name" value="thi_PPkinase"/>
    <property type="match status" value="1"/>
</dbReference>
<keyword evidence="11" id="KW-1185">Reference proteome</keyword>
<dbReference type="PIRSF" id="PIRSF031057">
    <property type="entry name" value="Thiamin_pyrophosphokinase"/>
    <property type="match status" value="1"/>
</dbReference>
<evidence type="ECO:0000256" key="5">
    <source>
        <dbReference type="ARBA" id="ARBA00022777"/>
    </source>
</evidence>
<comment type="pathway">
    <text evidence="1 7">Cofactor biosynthesis; thiamine diphosphate biosynthesis; thiamine diphosphate from thiamine: step 1/1.</text>
</comment>
<dbReference type="PANTHER" id="PTHR13622:SF8">
    <property type="entry name" value="THIAMIN PYROPHOSPHOKINASE 1"/>
    <property type="match status" value="1"/>
</dbReference>
<dbReference type="AlphaFoldDB" id="A0A9P8LF26"/>
<comment type="catalytic activity">
    <reaction evidence="7">
        <text>thiamine + ATP = thiamine diphosphate + AMP + H(+)</text>
        <dbReference type="Rhea" id="RHEA:11576"/>
        <dbReference type="ChEBI" id="CHEBI:15378"/>
        <dbReference type="ChEBI" id="CHEBI:18385"/>
        <dbReference type="ChEBI" id="CHEBI:30616"/>
        <dbReference type="ChEBI" id="CHEBI:58937"/>
        <dbReference type="ChEBI" id="CHEBI:456215"/>
    </reaction>
</comment>
<evidence type="ECO:0000313" key="10">
    <source>
        <dbReference type="EMBL" id="KAH0563142.1"/>
    </source>
</evidence>
<feature type="compositionally biased region" description="Basic and acidic residues" evidence="8">
    <location>
        <begin position="7"/>
        <end position="20"/>
    </location>
</feature>
<dbReference type="InterPro" id="IPR036759">
    <property type="entry name" value="TPK_catalytic_sf"/>
</dbReference>
<protein>
    <recommendedName>
        <fullName evidence="7">Thiamine pyrophosphokinase</fullName>
        <ecNumber evidence="7">2.7.6.2</ecNumber>
    </recommendedName>
</protein>
<dbReference type="GO" id="GO:0009229">
    <property type="term" value="P:thiamine diphosphate biosynthetic process"/>
    <property type="evidence" value="ECO:0007669"/>
    <property type="project" value="UniProtKB-UniRule"/>
</dbReference>
<keyword evidence="4 7" id="KW-0547">Nucleotide-binding</keyword>
<dbReference type="Gene3D" id="3.40.50.10240">
    <property type="entry name" value="Thiamin pyrophosphokinase, catalytic domain"/>
    <property type="match status" value="1"/>
</dbReference>
<reference evidence="10" key="1">
    <citation type="submission" date="2021-03" db="EMBL/GenBank/DDBJ databases">
        <title>Comparative genomics and phylogenomic investigation of the class Geoglossomycetes provide insights into ecological specialization and systematics.</title>
        <authorList>
            <person name="Melie T."/>
            <person name="Pirro S."/>
            <person name="Miller A.N."/>
            <person name="Quandt A."/>
        </authorList>
    </citation>
    <scope>NUCLEOTIDE SEQUENCE</scope>
    <source>
        <strain evidence="10">CAQ_001_2017</strain>
    </source>
</reference>
<dbReference type="InterPro" id="IPR006282">
    <property type="entry name" value="Thi_PPkinase"/>
</dbReference>
<dbReference type="Proteomes" id="UP000750711">
    <property type="component" value="Unassembled WGS sequence"/>
</dbReference>
<dbReference type="EC" id="2.7.6.2" evidence="7"/>
<dbReference type="GO" id="GO:0005524">
    <property type="term" value="F:ATP binding"/>
    <property type="evidence" value="ECO:0007669"/>
    <property type="project" value="UniProtKB-UniRule"/>
</dbReference>
<evidence type="ECO:0000313" key="11">
    <source>
        <dbReference type="Proteomes" id="UP000750711"/>
    </source>
</evidence>
<proteinExistence type="inferred from homology"/>
<dbReference type="InterPro" id="IPR007373">
    <property type="entry name" value="Thiamin_PyroPKinase_B1-bd"/>
</dbReference>
<evidence type="ECO:0000256" key="4">
    <source>
        <dbReference type="ARBA" id="ARBA00022741"/>
    </source>
</evidence>
<dbReference type="FunFam" id="2.60.120.320:FF:000001">
    <property type="entry name" value="Thiamine pyrophosphokinase"/>
    <property type="match status" value="1"/>
</dbReference>
<keyword evidence="5 7" id="KW-0418">Kinase</keyword>
<evidence type="ECO:0000259" key="9">
    <source>
        <dbReference type="SMART" id="SM00983"/>
    </source>
</evidence>
<dbReference type="CDD" id="cd07995">
    <property type="entry name" value="TPK"/>
    <property type="match status" value="1"/>
</dbReference>
<dbReference type="EMBL" id="JAGHQM010000247">
    <property type="protein sequence ID" value="KAH0563142.1"/>
    <property type="molecule type" value="Genomic_DNA"/>
</dbReference>
<dbReference type="GO" id="GO:0006772">
    <property type="term" value="P:thiamine metabolic process"/>
    <property type="evidence" value="ECO:0007669"/>
    <property type="project" value="InterPro"/>
</dbReference>
<dbReference type="SUPFAM" id="SSF63862">
    <property type="entry name" value="Thiamin pyrophosphokinase, substrate-binding domain"/>
    <property type="match status" value="1"/>
</dbReference>
<evidence type="ECO:0000256" key="1">
    <source>
        <dbReference type="ARBA" id="ARBA00005078"/>
    </source>
</evidence>
<dbReference type="GO" id="GO:0016301">
    <property type="term" value="F:kinase activity"/>
    <property type="evidence" value="ECO:0007669"/>
    <property type="project" value="UniProtKB-UniRule"/>
</dbReference>
<feature type="domain" description="Thiamin pyrophosphokinase thiamin-binding" evidence="9">
    <location>
        <begin position="200"/>
        <end position="267"/>
    </location>
</feature>
<evidence type="ECO:0000256" key="6">
    <source>
        <dbReference type="ARBA" id="ARBA00022840"/>
    </source>
</evidence>
<evidence type="ECO:0000256" key="7">
    <source>
        <dbReference type="PIRNR" id="PIRNR031057"/>
    </source>
</evidence>
<dbReference type="Gene3D" id="2.60.120.320">
    <property type="entry name" value="Thiamin pyrophosphokinase, thiamin-binding domain"/>
    <property type="match status" value="1"/>
</dbReference>
<evidence type="ECO:0000256" key="3">
    <source>
        <dbReference type="ARBA" id="ARBA00022679"/>
    </source>
</evidence>
<comment type="similarity">
    <text evidence="2 7">Belongs to the thiamine pyrophosphokinase family.</text>
</comment>
<keyword evidence="6 7" id="KW-0067">ATP-binding</keyword>
<dbReference type="Pfam" id="PF04263">
    <property type="entry name" value="TPK_catalytic"/>
    <property type="match status" value="1"/>
</dbReference>
<dbReference type="InterPro" id="IPR016966">
    <property type="entry name" value="Thiamin_pyrophosphokinase_euk"/>
</dbReference>
<dbReference type="GO" id="GO:0004788">
    <property type="term" value="F:thiamine diphosphokinase activity"/>
    <property type="evidence" value="ECO:0007669"/>
    <property type="project" value="UniProtKB-UniRule"/>
</dbReference>
<comment type="caution">
    <text evidence="10">The sequence shown here is derived from an EMBL/GenBank/DDBJ whole genome shotgun (WGS) entry which is preliminary data.</text>
</comment>
<organism evidence="10 11">
    <name type="scientific">Trichoglossum hirsutum</name>
    <dbReference type="NCBI Taxonomy" id="265104"/>
    <lineage>
        <taxon>Eukaryota</taxon>
        <taxon>Fungi</taxon>
        <taxon>Dikarya</taxon>
        <taxon>Ascomycota</taxon>
        <taxon>Pezizomycotina</taxon>
        <taxon>Geoglossomycetes</taxon>
        <taxon>Geoglossales</taxon>
        <taxon>Geoglossaceae</taxon>
        <taxon>Trichoglossum</taxon>
    </lineage>
</organism>
<gene>
    <name evidence="10" type="ORF">GP486_002297</name>
</gene>
<dbReference type="InterPro" id="IPR036371">
    <property type="entry name" value="TPK_B1-bd_sf"/>
</dbReference>
<dbReference type="PANTHER" id="PTHR13622">
    <property type="entry name" value="THIAMIN PYROPHOSPHOKINASE"/>
    <property type="match status" value="1"/>
</dbReference>
<sequence length="274" mass="30738">METDLPPSRERGAVPETDREKTVKTVSEWYPVSYLEPNSASALPYALLILNQPVDEKRFSRYWGGSSFTICADGGANRLYELCERSESHALKNHIPEVIHGDLDSLLPKVEEYYRSSGSQIIQDTDQESTDFMKCLKLINARAGLSRKLDVVALGNLGGRVDQGLSQLHHLYMAGEDTLLGIGRIIFFTPESIAFLLQRGHNRIYTPLYKGFITENVGIIPIGRPAVISTRGLEWDVHEWKTEFGGRISTSNHIKSDVIEVDTTERVLFTVELA</sequence>
<evidence type="ECO:0000256" key="2">
    <source>
        <dbReference type="ARBA" id="ARBA00006785"/>
    </source>
</evidence>
<keyword evidence="3 7" id="KW-0808">Transferase</keyword>
<accession>A0A9P8LF26</accession>
<dbReference type="Pfam" id="PF04265">
    <property type="entry name" value="TPK_B1_binding"/>
    <property type="match status" value="1"/>
</dbReference>
<dbReference type="SMART" id="SM00983">
    <property type="entry name" value="TPK_B1_binding"/>
    <property type="match status" value="1"/>
</dbReference>
<feature type="region of interest" description="Disordered" evidence="8">
    <location>
        <begin position="1"/>
        <end position="20"/>
    </location>
</feature>
<dbReference type="SUPFAM" id="SSF63999">
    <property type="entry name" value="Thiamin pyrophosphokinase, catalytic domain"/>
    <property type="match status" value="1"/>
</dbReference>
<dbReference type="InterPro" id="IPR007371">
    <property type="entry name" value="TPK_catalytic"/>
</dbReference>
<evidence type="ECO:0000256" key="8">
    <source>
        <dbReference type="SAM" id="MobiDB-lite"/>
    </source>
</evidence>
<name>A0A9P8LF26_9PEZI</name>
<dbReference type="GO" id="GO:0030975">
    <property type="term" value="F:thiamine binding"/>
    <property type="evidence" value="ECO:0007669"/>
    <property type="project" value="UniProtKB-UniRule"/>
</dbReference>